<reference evidence="3" key="1">
    <citation type="submission" date="2017-02" db="EMBL/GenBank/DDBJ databases">
        <authorList>
            <person name="Varghese N."/>
            <person name="Submissions S."/>
        </authorList>
    </citation>
    <scope>NUCLEOTIDE SEQUENCE [LARGE SCALE GENOMIC DNA]</scope>
    <source>
        <strain evidence="3">DSM 23546</strain>
    </source>
</reference>
<dbReference type="AlphaFoldDB" id="A0A1T4ZPI8"/>
<sequence>MKKNIYVLLILCTTISGYAQYAGQASSNMSAGGGGGATGQIYDLMGPISERNKKNADMYSAFQGSPYISDTFLPTTMFYGDENMGDIFYRYNALNEEIEIKKSNSEEAQIQSLSRDKKINIVTNGKKMSFKTFTTSKNSTVNGYLTAIIDGKEYDLYKRSYVKYTEGKAAANSFVKAVPSRFSQFTEYYFQKDGINRMDEIKLKNGQLLKLIDDSKKAELKQFLKVNDLNIKNEQDLIKVFGYLNN</sequence>
<organism evidence="2 3">
    <name type="scientific">Maribacter arcticus</name>
    <dbReference type="NCBI Taxonomy" id="561365"/>
    <lineage>
        <taxon>Bacteria</taxon>
        <taxon>Pseudomonadati</taxon>
        <taxon>Bacteroidota</taxon>
        <taxon>Flavobacteriia</taxon>
        <taxon>Flavobacteriales</taxon>
        <taxon>Flavobacteriaceae</taxon>
        <taxon>Maribacter</taxon>
    </lineage>
</organism>
<gene>
    <name evidence="2" type="ORF">SAMN05660866_00022</name>
</gene>
<evidence type="ECO:0008006" key="4">
    <source>
        <dbReference type="Google" id="ProtNLM"/>
    </source>
</evidence>
<keyword evidence="1" id="KW-0732">Signal</keyword>
<evidence type="ECO:0000313" key="2">
    <source>
        <dbReference type="EMBL" id="SKB24682.1"/>
    </source>
</evidence>
<evidence type="ECO:0000313" key="3">
    <source>
        <dbReference type="Proteomes" id="UP000190339"/>
    </source>
</evidence>
<accession>A0A1T4ZPI8</accession>
<proteinExistence type="predicted"/>
<dbReference type="OrthoDB" id="1420518at2"/>
<evidence type="ECO:0000256" key="1">
    <source>
        <dbReference type="SAM" id="SignalP"/>
    </source>
</evidence>
<feature type="chain" id="PRO_5012482132" description="DUF4412 domain-containing protein" evidence="1">
    <location>
        <begin position="22"/>
        <end position="246"/>
    </location>
</feature>
<feature type="signal peptide" evidence="1">
    <location>
        <begin position="1"/>
        <end position="21"/>
    </location>
</feature>
<dbReference type="STRING" id="561365.SAMN05660866_00022"/>
<dbReference type="Proteomes" id="UP000190339">
    <property type="component" value="Unassembled WGS sequence"/>
</dbReference>
<dbReference type="EMBL" id="FUYL01000001">
    <property type="protein sequence ID" value="SKB24682.1"/>
    <property type="molecule type" value="Genomic_DNA"/>
</dbReference>
<protein>
    <recommendedName>
        <fullName evidence="4">DUF4412 domain-containing protein</fullName>
    </recommendedName>
</protein>
<keyword evidence="3" id="KW-1185">Reference proteome</keyword>
<dbReference type="RefSeq" id="WP_079510378.1">
    <property type="nucleotide sequence ID" value="NZ_CAXBOB010000024.1"/>
</dbReference>
<name>A0A1T4ZPI8_9FLAO</name>